<dbReference type="Pfam" id="PF12092">
    <property type="entry name" value="DUF3568"/>
    <property type="match status" value="1"/>
</dbReference>
<sequence>MKNIRSTLLTSLSLASLAFGLSGCSTVALDESGDKSAVYQLNEFRMVLNTTAPVAFAATQKAFREYDLFETKSELNTYDGELYARSRTDDKVFVSVSEMNSKQTLLRIRWSTTGDKKNSRALYDLIERNLR</sequence>
<reference evidence="2 3" key="1">
    <citation type="submission" date="2019-07" db="EMBL/GenBank/DDBJ databases">
        <title>Description of 53C-WASEF.</title>
        <authorList>
            <person name="Pitt A."/>
            <person name="Hahn M.W."/>
        </authorList>
    </citation>
    <scope>NUCLEOTIDE SEQUENCE [LARGE SCALE GENOMIC DNA]</scope>
    <source>
        <strain evidence="2 3">53C-WASEF</strain>
    </source>
</reference>
<dbReference type="PROSITE" id="PS51257">
    <property type="entry name" value="PROKAR_LIPOPROTEIN"/>
    <property type="match status" value="1"/>
</dbReference>
<dbReference type="AlphaFoldDB" id="A0A556QS10"/>
<organism evidence="2 3">
    <name type="scientific">Rariglobus hedericola</name>
    <dbReference type="NCBI Taxonomy" id="2597822"/>
    <lineage>
        <taxon>Bacteria</taxon>
        <taxon>Pseudomonadati</taxon>
        <taxon>Verrucomicrobiota</taxon>
        <taxon>Opitutia</taxon>
        <taxon>Opitutales</taxon>
        <taxon>Opitutaceae</taxon>
        <taxon>Rariglobus</taxon>
    </lineage>
</organism>
<evidence type="ECO:0000313" key="2">
    <source>
        <dbReference type="EMBL" id="TSJ79421.1"/>
    </source>
</evidence>
<name>A0A556QS10_9BACT</name>
<keyword evidence="1" id="KW-0732">Signal</keyword>
<feature type="chain" id="PRO_5022174074" evidence="1">
    <location>
        <begin position="28"/>
        <end position="131"/>
    </location>
</feature>
<accession>A0A556QS10</accession>
<protein>
    <submittedName>
        <fullName evidence="2">DUF3568 family protein</fullName>
    </submittedName>
</protein>
<comment type="caution">
    <text evidence="2">The sequence shown here is derived from an EMBL/GenBank/DDBJ whole genome shotgun (WGS) entry which is preliminary data.</text>
</comment>
<dbReference type="Proteomes" id="UP000315648">
    <property type="component" value="Unassembled WGS sequence"/>
</dbReference>
<gene>
    <name evidence="2" type="ORF">FPL22_09065</name>
</gene>
<dbReference type="RefSeq" id="WP_144229962.1">
    <property type="nucleotide sequence ID" value="NZ_CBCRVV010000007.1"/>
</dbReference>
<evidence type="ECO:0000256" key="1">
    <source>
        <dbReference type="SAM" id="SignalP"/>
    </source>
</evidence>
<evidence type="ECO:0000313" key="3">
    <source>
        <dbReference type="Proteomes" id="UP000315648"/>
    </source>
</evidence>
<dbReference type="EMBL" id="VMBG01000001">
    <property type="protein sequence ID" value="TSJ79421.1"/>
    <property type="molecule type" value="Genomic_DNA"/>
</dbReference>
<keyword evidence="3" id="KW-1185">Reference proteome</keyword>
<feature type="signal peptide" evidence="1">
    <location>
        <begin position="1"/>
        <end position="27"/>
    </location>
</feature>
<dbReference type="InterPro" id="IPR021952">
    <property type="entry name" value="Flpp3-like"/>
</dbReference>
<proteinExistence type="predicted"/>